<protein>
    <submittedName>
        <fullName evidence="2">Uncharacterized protein</fullName>
    </submittedName>
</protein>
<evidence type="ECO:0000313" key="3">
    <source>
        <dbReference type="Proteomes" id="UP000324705"/>
    </source>
</evidence>
<evidence type="ECO:0000313" key="2">
    <source>
        <dbReference type="EMBL" id="VAI15470.1"/>
    </source>
</evidence>
<dbReference type="OMA" id="RHRWANE"/>
<accession>A0A9R0TK68</accession>
<name>A0A9R0TK68_TRITD</name>
<dbReference type="EMBL" id="LT934119">
    <property type="protein sequence ID" value="VAI15470.1"/>
    <property type="molecule type" value="Genomic_DNA"/>
</dbReference>
<dbReference type="Gramene" id="TRITD5Av1G096020.3">
    <property type="protein sequence ID" value="TRITD5Av1G096020.3"/>
    <property type="gene ID" value="TRITD5Av1G096020"/>
</dbReference>
<gene>
    <name evidence="2" type="ORF">TRITD_5Av1G096020</name>
</gene>
<organism evidence="2 3">
    <name type="scientific">Triticum turgidum subsp. durum</name>
    <name type="common">Durum wheat</name>
    <name type="synonym">Triticum durum</name>
    <dbReference type="NCBI Taxonomy" id="4567"/>
    <lineage>
        <taxon>Eukaryota</taxon>
        <taxon>Viridiplantae</taxon>
        <taxon>Streptophyta</taxon>
        <taxon>Embryophyta</taxon>
        <taxon>Tracheophyta</taxon>
        <taxon>Spermatophyta</taxon>
        <taxon>Magnoliopsida</taxon>
        <taxon>Liliopsida</taxon>
        <taxon>Poales</taxon>
        <taxon>Poaceae</taxon>
        <taxon>BOP clade</taxon>
        <taxon>Pooideae</taxon>
        <taxon>Triticodae</taxon>
        <taxon>Triticeae</taxon>
        <taxon>Triticinae</taxon>
        <taxon>Triticum</taxon>
    </lineage>
</organism>
<feature type="region of interest" description="Disordered" evidence="1">
    <location>
        <begin position="1"/>
        <end position="29"/>
    </location>
</feature>
<feature type="compositionally biased region" description="Polar residues" evidence="1">
    <location>
        <begin position="1"/>
        <end position="15"/>
    </location>
</feature>
<keyword evidence="3" id="KW-1185">Reference proteome</keyword>
<dbReference type="Proteomes" id="UP000324705">
    <property type="component" value="Chromosome 5A"/>
</dbReference>
<evidence type="ECO:0000256" key="1">
    <source>
        <dbReference type="SAM" id="MobiDB-lite"/>
    </source>
</evidence>
<proteinExistence type="predicted"/>
<dbReference type="AlphaFoldDB" id="A0A9R0TK68"/>
<sequence>MCYSTSGSYPTSPANSYAYRRSVEQDHSDMLHAGDSQREADAKSSTASAAPSRRLRLFGVNLDCGPEPEGEAITPTYGYTHQSPYAAVATVPSYW</sequence>
<reference evidence="2 3" key="1">
    <citation type="submission" date="2017-09" db="EMBL/GenBank/DDBJ databases">
        <authorList>
            <consortium name="International Durum Wheat Genome Sequencing Consortium (IDWGSC)"/>
            <person name="Milanesi L."/>
        </authorList>
    </citation>
    <scope>NUCLEOTIDE SEQUENCE [LARGE SCALE GENOMIC DNA]</scope>
    <source>
        <strain evidence="3">cv. Svevo</strain>
    </source>
</reference>